<name>A0ACC6ANR7_NITWI</name>
<organism evidence="1 2">
    <name type="scientific">Nitrobacter winogradskyi</name>
    <name type="common">Nitrobacter agilis</name>
    <dbReference type="NCBI Taxonomy" id="913"/>
    <lineage>
        <taxon>Bacteria</taxon>
        <taxon>Pseudomonadati</taxon>
        <taxon>Pseudomonadota</taxon>
        <taxon>Alphaproteobacteria</taxon>
        <taxon>Hyphomicrobiales</taxon>
        <taxon>Nitrobacteraceae</taxon>
        <taxon>Nitrobacter</taxon>
    </lineage>
</organism>
<keyword evidence="2" id="KW-1185">Reference proteome</keyword>
<gene>
    <name evidence="1" type="ORF">J2S34_003688</name>
</gene>
<proteinExistence type="predicted"/>
<dbReference type="Proteomes" id="UP001205486">
    <property type="component" value="Unassembled WGS sequence"/>
</dbReference>
<evidence type="ECO:0000313" key="2">
    <source>
        <dbReference type="Proteomes" id="UP001205486"/>
    </source>
</evidence>
<comment type="caution">
    <text evidence="1">The sequence shown here is derived from an EMBL/GenBank/DDBJ whole genome shotgun (WGS) entry which is preliminary data.</text>
</comment>
<accession>A0ACC6ANR7</accession>
<protein>
    <submittedName>
        <fullName evidence="1">Outer membrane receptor for ferric coprogen and ferric-rhodotorulic acid</fullName>
    </submittedName>
</protein>
<reference evidence="1" key="1">
    <citation type="submission" date="2022-03" db="EMBL/GenBank/DDBJ databases">
        <title>Interactions between chemoautotrophic and heterotrophic bacteria.</title>
        <authorList>
            <person name="Santoro A."/>
        </authorList>
    </citation>
    <scope>NUCLEOTIDE SEQUENCE</scope>
    <source>
        <strain evidence="1">Nb-106</strain>
    </source>
</reference>
<evidence type="ECO:0000313" key="1">
    <source>
        <dbReference type="EMBL" id="MCP2001202.1"/>
    </source>
</evidence>
<sequence>MLQGASGLLAGAGQPGGTINLMRKRPTATFQAQADAQLASWNGRRVVGDVSGSLTANGSVRGRLVALVDNSKSFVDYAFRDRRAVYGIVEADLTDTTMLEASVQYQRDTGRNHVGPPFAADGSEWGVRRSALFADGNNRDTKDLMMTTLGVTQQLAGEWQLKARVMHSENNTDSFRYAYASGELDPTTGDGLRLSRQRNIIGGSDSNAVDVYASGPFHLFGRRHEAAFGVNGSSFRWAFRGSGYSIQMPINVYTFDPGSLGDVPDGTPYFNDTKITQLGAYGMTRFNLADGLKLITGARVSNYKDQNLLTGRTSTEETGVVSPYAGLTYDLTQQVSVYASYSDIFRPQTQRSADGGTVAPVVGANYEVGVKGELLEKRLNVSAALFRLDQTNLARPDSSILPDPSNACGGVCYIAADKVVSQGVDLGLSGELSPGWQMMAGYTFVDSKYAAGELSGERYGTWLPRHNMRLTTAYKVPGTDWTLGGNLSARSQIYRDDVSWFTGETARIRSGALLLVGLMAKYQINPNAELVMTVSNLFDKTYRAAVETKYYSAFGEPRRMSIALRYRF</sequence>
<keyword evidence="1" id="KW-0675">Receptor</keyword>
<dbReference type="EMBL" id="JALJZS010000005">
    <property type="protein sequence ID" value="MCP2001202.1"/>
    <property type="molecule type" value="Genomic_DNA"/>
</dbReference>